<dbReference type="SUPFAM" id="SSF55031">
    <property type="entry name" value="Bacterial exopeptidase dimerisation domain"/>
    <property type="match status" value="1"/>
</dbReference>
<dbReference type="GO" id="GO:0016787">
    <property type="term" value="F:hydrolase activity"/>
    <property type="evidence" value="ECO:0007669"/>
    <property type="project" value="UniProtKB-KW"/>
</dbReference>
<evidence type="ECO:0000313" key="8">
    <source>
        <dbReference type="Proteomes" id="UP000245590"/>
    </source>
</evidence>
<dbReference type="Gene3D" id="3.40.630.10">
    <property type="entry name" value="Zn peptidases"/>
    <property type="match status" value="1"/>
</dbReference>
<dbReference type="SUPFAM" id="SSF53187">
    <property type="entry name" value="Zn-dependent exopeptidases"/>
    <property type="match status" value="1"/>
</dbReference>
<keyword evidence="5" id="KW-0862">Zinc</keyword>
<dbReference type="InterPro" id="IPR050072">
    <property type="entry name" value="Peptidase_M20A"/>
</dbReference>
<comment type="similarity">
    <text evidence="2">Belongs to the peptidase M20A family.</text>
</comment>
<keyword evidence="3" id="KW-0479">Metal-binding</keyword>
<reference evidence="7 8" key="1">
    <citation type="submission" date="2018-05" db="EMBL/GenBank/DDBJ databases">
        <title>Brachybacterium sp. M1HQ-2T, whole genome shotgun sequence.</title>
        <authorList>
            <person name="Tuo L."/>
        </authorList>
    </citation>
    <scope>NUCLEOTIDE SEQUENCE [LARGE SCALE GENOMIC DNA]</scope>
    <source>
        <strain evidence="7 8">M1HQ-2</strain>
    </source>
</reference>
<dbReference type="OrthoDB" id="7055905at2"/>
<dbReference type="EMBL" id="QFKX01000002">
    <property type="protein sequence ID" value="PWH06649.1"/>
    <property type="molecule type" value="Genomic_DNA"/>
</dbReference>
<evidence type="ECO:0000256" key="3">
    <source>
        <dbReference type="ARBA" id="ARBA00022723"/>
    </source>
</evidence>
<dbReference type="Pfam" id="PF07687">
    <property type="entry name" value="M20_dimer"/>
    <property type="match status" value="1"/>
</dbReference>
<dbReference type="InterPro" id="IPR011650">
    <property type="entry name" value="Peptidase_M20_dimer"/>
</dbReference>
<dbReference type="Gene3D" id="1.10.150.900">
    <property type="match status" value="1"/>
</dbReference>
<dbReference type="Gene3D" id="3.30.70.360">
    <property type="match status" value="1"/>
</dbReference>
<dbReference type="PANTHER" id="PTHR43808:SF8">
    <property type="entry name" value="PEPTIDASE M20 DIMERISATION DOMAIN-CONTAINING PROTEIN"/>
    <property type="match status" value="1"/>
</dbReference>
<evidence type="ECO:0000256" key="5">
    <source>
        <dbReference type="ARBA" id="ARBA00022833"/>
    </source>
</evidence>
<dbReference type="InterPro" id="IPR002933">
    <property type="entry name" value="Peptidase_M20"/>
</dbReference>
<dbReference type="Proteomes" id="UP000245590">
    <property type="component" value="Unassembled WGS sequence"/>
</dbReference>
<dbReference type="InterPro" id="IPR036264">
    <property type="entry name" value="Bact_exopeptidase_dim_dom"/>
</dbReference>
<keyword evidence="8" id="KW-1185">Reference proteome</keyword>
<accession>A0A2U2RL98</accession>
<evidence type="ECO:0000259" key="6">
    <source>
        <dbReference type="Pfam" id="PF07687"/>
    </source>
</evidence>
<dbReference type="AlphaFoldDB" id="A0A2U2RL98"/>
<evidence type="ECO:0000256" key="4">
    <source>
        <dbReference type="ARBA" id="ARBA00022801"/>
    </source>
</evidence>
<dbReference type="PANTHER" id="PTHR43808">
    <property type="entry name" value="ACETYLORNITHINE DEACETYLASE"/>
    <property type="match status" value="1"/>
</dbReference>
<comment type="cofactor">
    <cofactor evidence="1">
        <name>Zn(2+)</name>
        <dbReference type="ChEBI" id="CHEBI:29105"/>
    </cofactor>
</comment>
<name>A0A2U2RL98_9MICO</name>
<dbReference type="GO" id="GO:0046872">
    <property type="term" value="F:metal ion binding"/>
    <property type="evidence" value="ECO:0007669"/>
    <property type="project" value="UniProtKB-KW"/>
</dbReference>
<evidence type="ECO:0000256" key="2">
    <source>
        <dbReference type="ARBA" id="ARBA00006247"/>
    </source>
</evidence>
<evidence type="ECO:0000256" key="1">
    <source>
        <dbReference type="ARBA" id="ARBA00001947"/>
    </source>
</evidence>
<gene>
    <name evidence="7" type="ORF">DEO23_06825</name>
</gene>
<protein>
    <recommendedName>
        <fullName evidence="6">Peptidase M20 dimerisation domain-containing protein</fullName>
    </recommendedName>
</protein>
<dbReference type="NCBIfam" id="NF005913">
    <property type="entry name" value="PRK07906.1"/>
    <property type="match status" value="1"/>
</dbReference>
<organism evidence="7 8">
    <name type="scientific">Brachybacterium endophyticum</name>
    <dbReference type="NCBI Taxonomy" id="2182385"/>
    <lineage>
        <taxon>Bacteria</taxon>
        <taxon>Bacillati</taxon>
        <taxon>Actinomycetota</taxon>
        <taxon>Actinomycetes</taxon>
        <taxon>Micrococcales</taxon>
        <taxon>Dermabacteraceae</taxon>
        <taxon>Brachybacterium</taxon>
    </lineage>
</organism>
<dbReference type="RefSeq" id="WP_109275244.1">
    <property type="nucleotide sequence ID" value="NZ_QFKX01000002.1"/>
</dbReference>
<dbReference type="FunFam" id="1.10.150.900:FF:000002">
    <property type="entry name" value="M20/M25/M40 family peptidase"/>
    <property type="match status" value="1"/>
</dbReference>
<feature type="domain" description="Peptidase M20 dimerisation" evidence="6">
    <location>
        <begin position="208"/>
        <end position="339"/>
    </location>
</feature>
<keyword evidence="4" id="KW-0378">Hydrolase</keyword>
<dbReference type="Pfam" id="PF01546">
    <property type="entry name" value="Peptidase_M20"/>
    <property type="match status" value="1"/>
</dbReference>
<proteinExistence type="inferred from homology"/>
<comment type="caution">
    <text evidence="7">The sequence shown here is derived from an EMBL/GenBank/DDBJ whole genome shotgun (WGS) entry which is preliminary data.</text>
</comment>
<sequence length="448" mass="48715">MSLSDTTADQLELVQEEAVRITRDLIRIDTSNYGRNEGPGEREAAEYVVSQLREVGYEPEIIESEPGRASVVLRIPGADRERGGLVIHGHLDVVPADAADWSVDPFAAEIRDGVLYGRGAVDMKDMDGMILAMVRHLARTGQKPPRDLVIVMFADEEAGGVLGSRWLVEHRPEIFEGCTEAISEVGGYSITVPQKDAGRDVRAYLLQTAEKGYAWMRLRAHGRAGHGSVPNDESAIVRLSRAISAIDEHVFPYEYIASVRTLFDRVGEISGTEWEESDPAAFLPMLGGARQFVSGTLSDTANATTLRAGYKGNVIPQTAEAELDCRFLPGHRDELLALIDELSGPDVEMIVDTIGIALDAPDDTPFVDAMHRAILAEDPGAELLPYCLSGGTDNKQLAQLGITGYGFAPLQLPADLDFAPLFHGIDERVPVDAIRFGARVLLRLVADC</sequence>
<evidence type="ECO:0000313" key="7">
    <source>
        <dbReference type="EMBL" id="PWH06649.1"/>
    </source>
</evidence>